<dbReference type="CDD" id="cd12884">
    <property type="entry name" value="SPRY_hnRNP"/>
    <property type="match status" value="1"/>
</dbReference>
<reference evidence="4" key="1">
    <citation type="submission" date="2021-02" db="EMBL/GenBank/DDBJ databases">
        <authorList>
            <person name="Nowell W R."/>
        </authorList>
    </citation>
    <scope>NUCLEOTIDE SEQUENCE</scope>
    <source>
        <strain evidence="4">Ploen Becks lab</strain>
    </source>
</reference>
<dbReference type="Pfam" id="PF13671">
    <property type="entry name" value="AAA_33"/>
    <property type="match status" value="1"/>
</dbReference>
<dbReference type="PANTHER" id="PTHR12381:SF56">
    <property type="entry name" value="B30.2_SPRY DOMAIN-CONTAINING PROTEIN-RELATED"/>
    <property type="match status" value="1"/>
</dbReference>
<comment type="caution">
    <text evidence="4">The sequence shown here is derived from an EMBL/GenBank/DDBJ whole genome shotgun (WGS) entry which is preliminary data.</text>
</comment>
<protein>
    <recommendedName>
        <fullName evidence="3">SPRY domain-containing protein</fullName>
    </recommendedName>
</protein>
<dbReference type="InterPro" id="IPR003877">
    <property type="entry name" value="SPRY_dom"/>
</dbReference>
<name>A0A814DRH7_9BILA</name>
<dbReference type="SUPFAM" id="SSF52540">
    <property type="entry name" value="P-loop containing nucleoside triphosphate hydrolases"/>
    <property type="match status" value="1"/>
</dbReference>
<dbReference type="InterPro" id="IPR043136">
    <property type="entry name" value="B30.2/SPRY_sf"/>
</dbReference>
<organism evidence="4 5">
    <name type="scientific">Brachionus calyciflorus</name>
    <dbReference type="NCBI Taxonomy" id="104777"/>
    <lineage>
        <taxon>Eukaryota</taxon>
        <taxon>Metazoa</taxon>
        <taxon>Spiralia</taxon>
        <taxon>Gnathifera</taxon>
        <taxon>Rotifera</taxon>
        <taxon>Eurotatoria</taxon>
        <taxon>Monogononta</taxon>
        <taxon>Pseudotrocha</taxon>
        <taxon>Ploima</taxon>
        <taxon>Brachionidae</taxon>
        <taxon>Brachionus</taxon>
    </lineage>
</organism>
<comment type="subcellular location">
    <subcellularLocation>
        <location evidence="1">Nucleus</location>
    </subcellularLocation>
</comment>
<evidence type="ECO:0000313" key="5">
    <source>
        <dbReference type="Proteomes" id="UP000663879"/>
    </source>
</evidence>
<dbReference type="SMART" id="SM00449">
    <property type="entry name" value="SPRY"/>
    <property type="match status" value="1"/>
</dbReference>
<keyword evidence="2" id="KW-0539">Nucleus</keyword>
<dbReference type="GO" id="GO:0000380">
    <property type="term" value="P:alternative mRNA splicing, via spliceosome"/>
    <property type="evidence" value="ECO:0007669"/>
    <property type="project" value="TreeGrafter"/>
</dbReference>
<dbReference type="PANTHER" id="PTHR12381">
    <property type="entry name" value="HETEROGENEOUS NUCLEAR RIBONUCLEOPROTEIN U FAMILY MEMBER"/>
    <property type="match status" value="1"/>
</dbReference>
<evidence type="ECO:0000259" key="3">
    <source>
        <dbReference type="SMART" id="SM00449"/>
    </source>
</evidence>
<dbReference type="EMBL" id="CAJNOC010002942">
    <property type="protein sequence ID" value="CAF0959196.1"/>
    <property type="molecule type" value="Genomic_DNA"/>
</dbReference>
<sequence>MEQSESQIEDFEFSPEDVVIDPYTCDLNLVVDKECLLAYPLSNDGFSSMWAGCRSTFGVNSGRVAFEIHATDYCECNELPKDDLEPNLIRLGWSLNRSPLQLGESKFSFGFCNNGKKCTDKIFEDYGESFERGDSIAAYLDYESEKNNIIISFSKNGIDLGPAFKINIKDIREYNRKTYDEENVILYPHVLSKNVVFEMNFGQRVSLIGDEPFAPIKSGFELIQKLPLDKRFSNETISKNKKDYEVVLMIGLPGCGKSKWIEDFCEKNFDKNFYVIGLGEILKKMKVLGSNKKANINQAGEFTNLNSLQSYSASKIHADLLDKALKCMNTLMEIASQSYRNIIIDQANVYPSTRRRKLKIFNEYKTRAVCLVPKDEIYKQRLESSEKEDERAISIDLINDMKTNFTLPNEGEVDLIQYVELDEKEAFNLVEFYNSQGQTDRLNLLLERRAKKNEDKRKSLAINPTLLMRPVYRPNYAFATGISAPGSQFYPGNRFNRFGSSNTMQPRRPVAPNYPYMRPSGYPPQQVVYGGYTMLQQGVVAQQHWNPALPYQSQQYVVIPGQSYAQAWPAQYQTGQTVQNQWDPVVSTNLSQSYSQSAFATNLTNQNNQN</sequence>
<dbReference type="AlphaFoldDB" id="A0A814DRH7"/>
<dbReference type="GO" id="GO:0005634">
    <property type="term" value="C:nucleus"/>
    <property type="evidence" value="ECO:0007669"/>
    <property type="project" value="UniProtKB-SubCell"/>
</dbReference>
<feature type="domain" description="SPRY" evidence="3">
    <location>
        <begin position="61"/>
        <end position="205"/>
    </location>
</feature>
<dbReference type="InterPro" id="IPR013320">
    <property type="entry name" value="ConA-like_dom_sf"/>
</dbReference>
<dbReference type="Gene3D" id="3.40.50.300">
    <property type="entry name" value="P-loop containing nucleotide triphosphate hydrolases"/>
    <property type="match status" value="1"/>
</dbReference>
<accession>A0A814DRH7</accession>
<dbReference type="InterPro" id="IPR035778">
    <property type="entry name" value="SPRY_hnRNP_U"/>
</dbReference>
<evidence type="ECO:0000256" key="1">
    <source>
        <dbReference type="ARBA" id="ARBA00004123"/>
    </source>
</evidence>
<dbReference type="InterPro" id="IPR027417">
    <property type="entry name" value="P-loop_NTPase"/>
</dbReference>
<proteinExistence type="predicted"/>
<dbReference type="Proteomes" id="UP000663879">
    <property type="component" value="Unassembled WGS sequence"/>
</dbReference>
<evidence type="ECO:0000256" key="2">
    <source>
        <dbReference type="ARBA" id="ARBA00023242"/>
    </source>
</evidence>
<keyword evidence="5" id="KW-1185">Reference proteome</keyword>
<dbReference type="SUPFAM" id="SSF49899">
    <property type="entry name" value="Concanavalin A-like lectins/glucanases"/>
    <property type="match status" value="1"/>
</dbReference>
<dbReference type="GO" id="GO:0003723">
    <property type="term" value="F:RNA binding"/>
    <property type="evidence" value="ECO:0007669"/>
    <property type="project" value="TreeGrafter"/>
</dbReference>
<gene>
    <name evidence="4" type="ORF">OXX778_LOCUS14355</name>
</gene>
<evidence type="ECO:0000313" key="4">
    <source>
        <dbReference type="EMBL" id="CAF0959196.1"/>
    </source>
</evidence>
<dbReference type="OrthoDB" id="445357at2759"/>
<dbReference type="Pfam" id="PF00622">
    <property type="entry name" value="SPRY"/>
    <property type="match status" value="1"/>
</dbReference>
<dbReference type="Gene3D" id="2.60.120.920">
    <property type="match status" value="1"/>
</dbReference>